<feature type="compositionally biased region" description="Basic residues" evidence="3">
    <location>
        <begin position="65"/>
        <end position="76"/>
    </location>
</feature>
<feature type="compositionally biased region" description="Polar residues" evidence="3">
    <location>
        <begin position="197"/>
        <end position="206"/>
    </location>
</feature>
<keyword evidence="2" id="KW-0479">Metal-binding</keyword>
<evidence type="ECO:0000256" key="2">
    <source>
        <dbReference type="RuleBase" id="RU003682"/>
    </source>
</evidence>
<reference evidence="5 6" key="1">
    <citation type="journal article" date="2018" name="Sci. Rep.">
        <title>Comparative genomics provides insights into the lifestyle and reveals functional heterogeneity of dark septate endophytic fungi.</title>
        <authorList>
            <person name="Knapp D.G."/>
            <person name="Nemeth J.B."/>
            <person name="Barry K."/>
            <person name="Hainaut M."/>
            <person name="Henrissat B."/>
            <person name="Johnson J."/>
            <person name="Kuo A."/>
            <person name="Lim J.H.P."/>
            <person name="Lipzen A."/>
            <person name="Nolan M."/>
            <person name="Ohm R.A."/>
            <person name="Tamas L."/>
            <person name="Grigoriev I.V."/>
            <person name="Spatafora J.W."/>
            <person name="Nagy L.G."/>
            <person name="Kovacs G.M."/>
        </authorList>
    </citation>
    <scope>NUCLEOTIDE SEQUENCE [LARGE SCALE GENOMIC DNA]</scope>
    <source>
        <strain evidence="5 6">DSE2036</strain>
    </source>
</reference>
<evidence type="ECO:0000313" key="6">
    <source>
        <dbReference type="Proteomes" id="UP000244855"/>
    </source>
</evidence>
<dbReference type="PRINTS" id="PR00682">
    <property type="entry name" value="IPNSYNTHASE"/>
</dbReference>
<feature type="region of interest" description="Disordered" evidence="3">
    <location>
        <begin position="197"/>
        <end position="226"/>
    </location>
</feature>
<dbReference type="STRING" id="97972.A0A2V1D6L9"/>
<dbReference type="GO" id="GO:0044283">
    <property type="term" value="P:small molecule biosynthetic process"/>
    <property type="evidence" value="ECO:0007669"/>
    <property type="project" value="UniProtKB-ARBA"/>
</dbReference>
<dbReference type="Pfam" id="PF03171">
    <property type="entry name" value="2OG-FeII_Oxy"/>
    <property type="match status" value="1"/>
</dbReference>
<dbReference type="OrthoDB" id="627829at2759"/>
<dbReference type="InterPro" id="IPR027443">
    <property type="entry name" value="IPNS-like_sf"/>
</dbReference>
<evidence type="ECO:0000313" key="5">
    <source>
        <dbReference type="EMBL" id="PVH93695.1"/>
    </source>
</evidence>
<dbReference type="Proteomes" id="UP000244855">
    <property type="component" value="Unassembled WGS sequence"/>
</dbReference>
<dbReference type="GO" id="GO:0046872">
    <property type="term" value="F:metal ion binding"/>
    <property type="evidence" value="ECO:0007669"/>
    <property type="project" value="UniProtKB-KW"/>
</dbReference>
<dbReference type="InterPro" id="IPR050231">
    <property type="entry name" value="Iron_ascorbate_oxido_reductase"/>
</dbReference>
<evidence type="ECO:0000256" key="3">
    <source>
        <dbReference type="SAM" id="MobiDB-lite"/>
    </source>
</evidence>
<dbReference type="PROSITE" id="PS51471">
    <property type="entry name" value="FE2OG_OXY"/>
    <property type="match status" value="1"/>
</dbReference>
<organism evidence="5 6">
    <name type="scientific">Periconia macrospinosa</name>
    <dbReference type="NCBI Taxonomy" id="97972"/>
    <lineage>
        <taxon>Eukaryota</taxon>
        <taxon>Fungi</taxon>
        <taxon>Dikarya</taxon>
        <taxon>Ascomycota</taxon>
        <taxon>Pezizomycotina</taxon>
        <taxon>Dothideomycetes</taxon>
        <taxon>Pleosporomycetidae</taxon>
        <taxon>Pleosporales</taxon>
        <taxon>Massarineae</taxon>
        <taxon>Periconiaceae</taxon>
        <taxon>Periconia</taxon>
    </lineage>
</organism>
<gene>
    <name evidence="5" type="ORF">DM02DRAFT_732957</name>
</gene>
<dbReference type="GO" id="GO:0016491">
    <property type="term" value="F:oxidoreductase activity"/>
    <property type="evidence" value="ECO:0007669"/>
    <property type="project" value="UniProtKB-KW"/>
</dbReference>
<dbReference type="SUPFAM" id="SSF51197">
    <property type="entry name" value="Clavaminate synthase-like"/>
    <property type="match status" value="1"/>
</dbReference>
<comment type="similarity">
    <text evidence="1 2">Belongs to the iron/ascorbate-dependent oxidoreductase family.</text>
</comment>
<keyword evidence="2" id="KW-0408">Iron</keyword>
<sequence length="468" mass="51019">MPHFWTWFGYCTPPFAMHPARAKASLAPGVWTLGSMLDSTSLGVFVASTDGILETMGDFGLGVSTRRHTNQPKKLRRGEQRDKNPKGTMATTNFTSIPTIDLSLASSPTTKPKLLSQLRHALVSIGFLYITNHDISPSTITSLTAALPPLFALPASAKQEAALENSPHFLGYSGTGSETTAGVADLREQFEFCTPHTFSPSELTSDGKSRKKNPNEPLYEQLKGPNQYPASFPDLESIVETYITSLTNLSTTFLTLVAESLNLPSSALHTYLSDTHRLKLVHYPPNPSSSSTTLARVQGVGPHKDSSGWFTFLLQASPPHVDGLQALNKRGDWIDVPNVPGTLVVNIGQGFEVITNGVCKATVHRVLGTRSERFSVPFFLGLRRDLRRGEAVGGLGAHFAEGKWRGDGEEGEGGEGVESAEGREVDSAWLTGRYDVWGEAQLRTKIRSHRDVGRRFYEEVFEGYVGGE</sequence>
<feature type="domain" description="Fe2OG dioxygenase" evidence="4">
    <location>
        <begin position="274"/>
        <end position="382"/>
    </location>
</feature>
<dbReference type="InterPro" id="IPR026992">
    <property type="entry name" value="DIOX_N"/>
</dbReference>
<dbReference type="InterPro" id="IPR005123">
    <property type="entry name" value="Oxoglu/Fe-dep_dioxygenase_dom"/>
</dbReference>
<evidence type="ECO:0000259" key="4">
    <source>
        <dbReference type="PROSITE" id="PS51471"/>
    </source>
</evidence>
<evidence type="ECO:0000256" key="1">
    <source>
        <dbReference type="ARBA" id="ARBA00008056"/>
    </source>
</evidence>
<name>A0A2V1D6L9_9PLEO</name>
<dbReference type="AlphaFoldDB" id="A0A2V1D6L9"/>
<keyword evidence="2" id="KW-0560">Oxidoreductase</keyword>
<dbReference type="InterPro" id="IPR044861">
    <property type="entry name" value="IPNS-like_FE2OG_OXY"/>
</dbReference>
<proteinExistence type="inferred from homology"/>
<accession>A0A2V1D6L9</accession>
<protein>
    <submittedName>
        <fullName evidence="5">Clavaminate synthase-like protein</fullName>
    </submittedName>
</protein>
<dbReference type="PANTHER" id="PTHR47990">
    <property type="entry name" value="2-OXOGLUTARATE (2OG) AND FE(II)-DEPENDENT OXYGENASE SUPERFAMILY PROTEIN-RELATED"/>
    <property type="match status" value="1"/>
</dbReference>
<feature type="region of interest" description="Disordered" evidence="3">
    <location>
        <begin position="63"/>
        <end position="91"/>
    </location>
</feature>
<dbReference type="EMBL" id="KZ805573">
    <property type="protein sequence ID" value="PVH93695.1"/>
    <property type="molecule type" value="Genomic_DNA"/>
</dbReference>
<keyword evidence="6" id="KW-1185">Reference proteome</keyword>
<dbReference type="Gene3D" id="2.60.120.330">
    <property type="entry name" value="B-lactam Antibiotic, Isopenicillin N Synthase, Chain"/>
    <property type="match status" value="1"/>
</dbReference>
<dbReference type="Pfam" id="PF14226">
    <property type="entry name" value="DIOX_N"/>
    <property type="match status" value="1"/>
</dbReference>